<comment type="function">
    <text evidence="5">Catalyzes the oxidation of erythronate-4-phosphate to 3-hydroxy-2-oxo-4-phosphonooxybutanoate.</text>
</comment>
<evidence type="ECO:0000259" key="6">
    <source>
        <dbReference type="Pfam" id="PF00389"/>
    </source>
</evidence>
<feature type="binding site" evidence="5">
    <location>
        <position position="233"/>
    </location>
    <ligand>
        <name>NAD(+)</name>
        <dbReference type="ChEBI" id="CHEBI:57540"/>
    </ligand>
</feature>
<dbReference type="GO" id="GO:0005829">
    <property type="term" value="C:cytosol"/>
    <property type="evidence" value="ECO:0007669"/>
    <property type="project" value="TreeGrafter"/>
</dbReference>
<comment type="similarity">
    <text evidence="5">Belongs to the D-isomer specific 2-hydroxyacid dehydrogenase family. PdxB subfamily.</text>
</comment>
<dbReference type="GO" id="GO:0051287">
    <property type="term" value="F:NAD binding"/>
    <property type="evidence" value="ECO:0007669"/>
    <property type="project" value="InterPro"/>
</dbReference>
<dbReference type="OrthoDB" id="9770208at2"/>
<dbReference type="InterPro" id="IPR006139">
    <property type="entry name" value="D-isomer_2_OHA_DH_cat_dom"/>
</dbReference>
<dbReference type="SUPFAM" id="SSF51735">
    <property type="entry name" value="NAD(P)-binding Rossmann-fold domains"/>
    <property type="match status" value="1"/>
</dbReference>
<dbReference type="InterPro" id="IPR006140">
    <property type="entry name" value="D-isomer_DH_NAD-bd"/>
</dbReference>
<gene>
    <name evidence="5" type="primary">pdxB</name>
    <name evidence="9" type="ORF">EV696_12132</name>
</gene>
<dbReference type="Gene3D" id="3.40.50.720">
    <property type="entry name" value="NAD(P)-binding Rossmann-like Domain"/>
    <property type="match status" value="2"/>
</dbReference>
<dbReference type="EMBL" id="SNYM01000021">
    <property type="protein sequence ID" value="TDQ45072.1"/>
    <property type="molecule type" value="Genomic_DNA"/>
</dbReference>
<feature type="domain" description="Erythronate-4-phosphate dehydrogenase dimerisation" evidence="8">
    <location>
        <begin position="303"/>
        <end position="365"/>
    </location>
</feature>
<dbReference type="AlphaFoldDB" id="A0A4R6UFP0"/>
<dbReference type="EC" id="1.1.1.290" evidence="5"/>
<dbReference type="GO" id="GO:0008615">
    <property type="term" value="P:pyridoxine biosynthetic process"/>
    <property type="evidence" value="ECO:0007669"/>
    <property type="project" value="UniProtKB-UniRule"/>
</dbReference>
<comment type="subcellular location">
    <subcellularLocation>
        <location evidence="5">Cytoplasm</location>
    </subcellularLocation>
</comment>
<dbReference type="SUPFAM" id="SSF52283">
    <property type="entry name" value="Formate/glycerate dehydrogenase catalytic domain-like"/>
    <property type="match status" value="1"/>
</dbReference>
<dbReference type="RefSeq" id="WP_133592857.1">
    <property type="nucleotide sequence ID" value="NZ_CP037953.1"/>
</dbReference>
<organism evidence="9 10">
    <name type="scientific">Permianibacter aggregans</name>
    <dbReference type="NCBI Taxonomy" id="1510150"/>
    <lineage>
        <taxon>Bacteria</taxon>
        <taxon>Pseudomonadati</taxon>
        <taxon>Pseudomonadota</taxon>
        <taxon>Gammaproteobacteria</taxon>
        <taxon>Pseudomonadales</taxon>
        <taxon>Pseudomonadaceae</taxon>
        <taxon>Permianibacter</taxon>
    </lineage>
</organism>
<keyword evidence="2 5" id="KW-0560">Oxidoreductase</keyword>
<name>A0A4R6UFP0_9GAMM</name>
<dbReference type="GO" id="GO:0033711">
    <property type="term" value="F:4-phosphoerythronate dehydrogenase activity"/>
    <property type="evidence" value="ECO:0007669"/>
    <property type="project" value="UniProtKB-EC"/>
</dbReference>
<comment type="caution">
    <text evidence="9">The sequence shown here is derived from an EMBL/GenBank/DDBJ whole genome shotgun (WGS) entry which is preliminary data.</text>
</comment>
<feature type="binding site" evidence="5">
    <location>
        <position position="146"/>
    </location>
    <ligand>
        <name>NAD(+)</name>
        <dbReference type="ChEBI" id="CHEBI:57540"/>
    </ligand>
</feature>
<sequence length="382" mass="42343">MRILADENMPLVRELFEAHGDIELRPGRQIRAEHLHDKEVLLVRSVTRVDAELLSESALKFVGSATIGNDHIDRHLLQQRGIAFANAPGCNANAVAEYVIACLDEMQRRGVFNPDQHAIAIIGYGNVGKRLAQKLLALGWSFVVHDPPLLATGFTDASVRFVNKAEALQAQVVSLHIPLQKQEPWSTRHWIGEAELRDGKFHLLLNTCRGPVVDNQALLQWLHASSQHQAVLDVWEHEPNVDADLLAKVAIATPHIAGYSLEGKTNGSFAVYQAFCKHFALSADIPEHLQLPVPARFALPATAVSASQINQQLLGFLRELYLPTQDDRRMREALTTADDVAVAFDLLRKQYPVRRELYSAVIEASAAICACYANMASMLPRV</sequence>
<keyword evidence="1 5" id="KW-0963">Cytoplasm</keyword>
<evidence type="ECO:0000256" key="4">
    <source>
        <dbReference type="ARBA" id="ARBA00023096"/>
    </source>
</evidence>
<proteinExistence type="inferred from homology"/>
<evidence type="ECO:0000256" key="1">
    <source>
        <dbReference type="ARBA" id="ARBA00022490"/>
    </source>
</evidence>
<dbReference type="HAMAP" id="MF_01825">
    <property type="entry name" value="PdxB"/>
    <property type="match status" value="1"/>
</dbReference>
<dbReference type="PANTHER" id="PTHR42938">
    <property type="entry name" value="FORMATE DEHYDROGENASE 1"/>
    <property type="match status" value="1"/>
</dbReference>
<dbReference type="InterPro" id="IPR020921">
    <property type="entry name" value="Erythronate-4-P_DHase"/>
</dbReference>
<feature type="domain" description="D-isomer specific 2-hydroxyacid dehydrogenase catalytic" evidence="6">
    <location>
        <begin position="9"/>
        <end position="278"/>
    </location>
</feature>
<feature type="binding site" evidence="5">
    <location>
        <position position="45"/>
    </location>
    <ligand>
        <name>substrate</name>
    </ligand>
</feature>
<evidence type="ECO:0000259" key="8">
    <source>
        <dbReference type="Pfam" id="PF11890"/>
    </source>
</evidence>
<protein>
    <recommendedName>
        <fullName evidence="5">Erythronate-4-phosphate dehydrogenase</fullName>
        <ecNumber evidence="5">1.1.1.290</ecNumber>
    </recommendedName>
</protein>
<dbReference type="PANTHER" id="PTHR42938:SF9">
    <property type="entry name" value="FORMATE DEHYDROGENASE 1"/>
    <property type="match status" value="1"/>
</dbReference>
<evidence type="ECO:0000259" key="7">
    <source>
        <dbReference type="Pfam" id="PF02826"/>
    </source>
</evidence>
<comment type="catalytic activity">
    <reaction evidence="5">
        <text>4-phospho-D-erythronate + NAD(+) = (R)-3-hydroxy-2-oxo-4-phosphooxybutanoate + NADH + H(+)</text>
        <dbReference type="Rhea" id="RHEA:18829"/>
        <dbReference type="ChEBI" id="CHEBI:15378"/>
        <dbReference type="ChEBI" id="CHEBI:57540"/>
        <dbReference type="ChEBI" id="CHEBI:57945"/>
        <dbReference type="ChEBI" id="CHEBI:58538"/>
        <dbReference type="ChEBI" id="CHEBI:58766"/>
        <dbReference type="EC" id="1.1.1.290"/>
    </reaction>
</comment>
<dbReference type="PROSITE" id="PS00065">
    <property type="entry name" value="D_2_HYDROXYACID_DH_1"/>
    <property type="match status" value="1"/>
</dbReference>
<reference evidence="9 10" key="1">
    <citation type="submission" date="2019-03" db="EMBL/GenBank/DDBJ databases">
        <title>Genomic Encyclopedia of Type Strains, Phase IV (KMG-IV): sequencing the most valuable type-strain genomes for metagenomic binning, comparative biology and taxonomic classification.</title>
        <authorList>
            <person name="Goeker M."/>
        </authorList>
    </citation>
    <scope>NUCLEOTIDE SEQUENCE [LARGE SCALE GENOMIC DNA]</scope>
    <source>
        <strain evidence="9 10">DSM 103792</strain>
    </source>
</reference>
<evidence type="ECO:0000313" key="10">
    <source>
        <dbReference type="Proteomes" id="UP000295375"/>
    </source>
</evidence>
<evidence type="ECO:0000256" key="3">
    <source>
        <dbReference type="ARBA" id="ARBA00023027"/>
    </source>
</evidence>
<feature type="active site" evidence="5">
    <location>
        <position position="209"/>
    </location>
</feature>
<dbReference type="InterPro" id="IPR038251">
    <property type="entry name" value="PdxB_dimer_sf"/>
</dbReference>
<feature type="active site" evidence="5">
    <location>
        <position position="238"/>
    </location>
</feature>
<dbReference type="Pfam" id="PF00389">
    <property type="entry name" value="2-Hacid_dh"/>
    <property type="match status" value="1"/>
</dbReference>
<dbReference type="GO" id="GO:0046983">
    <property type="term" value="F:protein dimerization activity"/>
    <property type="evidence" value="ECO:0007669"/>
    <property type="project" value="InterPro"/>
</dbReference>
<dbReference type="Gene3D" id="3.30.1370.170">
    <property type="match status" value="1"/>
</dbReference>
<dbReference type="Pfam" id="PF02826">
    <property type="entry name" value="2-Hacid_dh_C"/>
    <property type="match status" value="1"/>
</dbReference>
<evidence type="ECO:0000256" key="5">
    <source>
        <dbReference type="HAMAP-Rule" id="MF_01825"/>
    </source>
</evidence>
<feature type="domain" description="D-isomer specific 2-hydroxyacid dehydrogenase NAD-binding" evidence="7">
    <location>
        <begin position="115"/>
        <end position="257"/>
    </location>
</feature>
<evidence type="ECO:0000256" key="2">
    <source>
        <dbReference type="ARBA" id="ARBA00023002"/>
    </source>
</evidence>
<keyword evidence="4 5" id="KW-0664">Pyridoxine biosynthesis</keyword>
<dbReference type="InterPro" id="IPR036291">
    <property type="entry name" value="NAD(P)-bd_dom_sf"/>
</dbReference>
<feature type="binding site" evidence="5">
    <location>
        <position position="259"/>
    </location>
    <ligand>
        <name>substrate</name>
    </ligand>
</feature>
<comment type="subunit">
    <text evidence="5">Homodimer.</text>
</comment>
<dbReference type="UniPathway" id="UPA00244">
    <property type="reaction ID" value="UER00310"/>
</dbReference>
<accession>A0A4R6UFP0</accession>
<dbReference type="Pfam" id="PF11890">
    <property type="entry name" value="DUF3410"/>
    <property type="match status" value="1"/>
</dbReference>
<evidence type="ECO:0000313" key="9">
    <source>
        <dbReference type="EMBL" id="TDQ45072.1"/>
    </source>
</evidence>
<comment type="caution">
    <text evidence="5">Lacks conserved residue(s) required for the propagation of feature annotation.</text>
</comment>
<keyword evidence="3 5" id="KW-0520">NAD</keyword>
<keyword evidence="10" id="KW-1185">Reference proteome</keyword>
<feature type="binding site" evidence="5">
    <location>
        <position position="258"/>
    </location>
    <ligand>
        <name>NAD(+)</name>
        <dbReference type="ChEBI" id="CHEBI:57540"/>
    </ligand>
</feature>
<dbReference type="InterPro" id="IPR024531">
    <property type="entry name" value="Erythronate-4-P_DHase_dimer"/>
</dbReference>
<dbReference type="GO" id="GO:0036001">
    <property type="term" value="P:'de novo' pyridoxal 5'-phosphate biosynthetic process"/>
    <property type="evidence" value="ECO:0007669"/>
    <property type="project" value="TreeGrafter"/>
</dbReference>
<dbReference type="Proteomes" id="UP000295375">
    <property type="component" value="Unassembled WGS sequence"/>
</dbReference>
<feature type="binding site" evidence="5">
    <location>
        <position position="66"/>
    </location>
    <ligand>
        <name>substrate</name>
    </ligand>
</feature>
<comment type="pathway">
    <text evidence="5">Cofactor biosynthesis; pyridoxine 5'-phosphate biosynthesis; pyridoxine 5'-phosphate from D-erythrose 4-phosphate: step 2/5.</text>
</comment>
<feature type="active site" description="Proton donor" evidence="5">
    <location>
        <position position="255"/>
    </location>
</feature>
<dbReference type="InterPro" id="IPR029752">
    <property type="entry name" value="D-isomer_DH_CS1"/>
</dbReference>
<dbReference type="CDD" id="cd12158">
    <property type="entry name" value="ErythrP_dh"/>
    <property type="match status" value="1"/>
</dbReference>